<name>A0A448XL09_9PLAT</name>
<gene>
    <name evidence="1" type="ORF">PXEA_LOCUS32576</name>
</gene>
<accession>A0A448XL09</accession>
<dbReference type="EMBL" id="CAAALY010260209">
    <property type="protein sequence ID" value="VEL39136.1"/>
    <property type="molecule type" value="Genomic_DNA"/>
</dbReference>
<evidence type="ECO:0000313" key="2">
    <source>
        <dbReference type="Proteomes" id="UP000784294"/>
    </source>
</evidence>
<dbReference type="Proteomes" id="UP000784294">
    <property type="component" value="Unassembled WGS sequence"/>
</dbReference>
<reference evidence="1" key="1">
    <citation type="submission" date="2018-11" db="EMBL/GenBank/DDBJ databases">
        <authorList>
            <consortium name="Pathogen Informatics"/>
        </authorList>
    </citation>
    <scope>NUCLEOTIDE SEQUENCE</scope>
</reference>
<organism evidence="1 2">
    <name type="scientific">Protopolystoma xenopodis</name>
    <dbReference type="NCBI Taxonomy" id="117903"/>
    <lineage>
        <taxon>Eukaryota</taxon>
        <taxon>Metazoa</taxon>
        <taxon>Spiralia</taxon>
        <taxon>Lophotrochozoa</taxon>
        <taxon>Platyhelminthes</taxon>
        <taxon>Monogenea</taxon>
        <taxon>Polyopisthocotylea</taxon>
        <taxon>Polystomatidea</taxon>
        <taxon>Polystomatidae</taxon>
        <taxon>Protopolystoma</taxon>
    </lineage>
</organism>
<proteinExistence type="predicted"/>
<comment type="caution">
    <text evidence="1">The sequence shown here is derived from an EMBL/GenBank/DDBJ whole genome shotgun (WGS) entry which is preliminary data.</text>
</comment>
<sequence>MSSEEYDILKANLALGQTSSTPVASSSSGGLVNLANPAALSSSCAEAVATSTGPFLTDLPDSSTDSSDSMILGGQAVGVLAPATSATGIVLAHNPRLRSELSAGQRQHACLPRSASDYGGDGLLGQELESRLEAQQHQQMAMVLGVSHPCPGSSGAGGGVCGPGYVGGTGTFMSGFGLGNYCTGDQVIGTAVPLEAGGSLGKTGGELSQGATDYGLNCEAEEGYQRILGG</sequence>
<keyword evidence="2" id="KW-1185">Reference proteome</keyword>
<protein>
    <submittedName>
        <fullName evidence="1">Uncharacterized protein</fullName>
    </submittedName>
</protein>
<dbReference type="AlphaFoldDB" id="A0A448XL09"/>
<evidence type="ECO:0000313" key="1">
    <source>
        <dbReference type="EMBL" id="VEL39136.1"/>
    </source>
</evidence>